<dbReference type="PANTHER" id="PTHR16008">
    <property type="entry name" value="F-BOX ONLY PROTEIN 4"/>
    <property type="match status" value="1"/>
</dbReference>
<dbReference type="STRING" id="3983.A0A2C9UD41"/>
<evidence type="ECO:0000313" key="3">
    <source>
        <dbReference type="Proteomes" id="UP000091857"/>
    </source>
</evidence>
<gene>
    <name evidence="2" type="ORF">MANES_15G016600v8</name>
</gene>
<dbReference type="InterPro" id="IPR001810">
    <property type="entry name" value="F-box_dom"/>
</dbReference>
<feature type="domain" description="F-box" evidence="1">
    <location>
        <begin position="12"/>
        <end position="52"/>
    </location>
</feature>
<dbReference type="InterPro" id="IPR036047">
    <property type="entry name" value="F-box-like_dom_sf"/>
</dbReference>
<dbReference type="SMART" id="SM00256">
    <property type="entry name" value="FBOX"/>
    <property type="match status" value="1"/>
</dbReference>
<accession>A0A2C9UD41</accession>
<dbReference type="GO" id="GO:0000209">
    <property type="term" value="P:protein polyubiquitination"/>
    <property type="evidence" value="ECO:0000318"/>
    <property type="project" value="GO_Central"/>
</dbReference>
<dbReference type="InterPro" id="IPR039588">
    <property type="entry name" value="FBXO4"/>
</dbReference>
<dbReference type="Gramene" id="Manes.15G016600.1.v8.1">
    <property type="protein sequence ID" value="Manes.15G016600.1.v8.1.CDS"/>
    <property type="gene ID" value="Manes.15G016600.v8.1"/>
</dbReference>
<dbReference type="Proteomes" id="UP000091857">
    <property type="component" value="Chromosome 15"/>
</dbReference>
<dbReference type="GO" id="GO:0019005">
    <property type="term" value="C:SCF ubiquitin ligase complex"/>
    <property type="evidence" value="ECO:0000318"/>
    <property type="project" value="GO_Central"/>
</dbReference>
<dbReference type="GO" id="GO:0031146">
    <property type="term" value="P:SCF-dependent proteasomal ubiquitin-dependent protein catabolic process"/>
    <property type="evidence" value="ECO:0000318"/>
    <property type="project" value="GO_Central"/>
</dbReference>
<protein>
    <recommendedName>
        <fullName evidence="1">F-box domain-containing protein</fullName>
    </recommendedName>
</protein>
<sequence>MKQASSNIQGFLPLDIALKIASTLEVLDVCALGSCSRFWRELCGSDCVWEFLTRERWPLLTFPNNSSSSDPVIKGWREIYIKMHREMAGKATTVVEFVENCSSSELLEVGDYYKAIEDLCSMQLSFRDVQMFLFKPKLNVLLNLVGLHYCIFCLQVPAGHVMDALLSCKISERQVCVKWWKLGRWIYGFRMRDESHSRMVTLADLLTNKGGLVLGVLRRGAIHEVLRVEICIPNVASTPWSWRSSQQQN</sequence>
<evidence type="ECO:0000259" key="1">
    <source>
        <dbReference type="SMART" id="SM00256"/>
    </source>
</evidence>
<dbReference type="SUPFAM" id="SSF81383">
    <property type="entry name" value="F-box domain"/>
    <property type="match status" value="1"/>
</dbReference>
<proteinExistence type="predicted"/>
<dbReference type="Pfam" id="PF12937">
    <property type="entry name" value="F-box-like"/>
    <property type="match status" value="1"/>
</dbReference>
<dbReference type="Gene3D" id="1.20.1280.50">
    <property type="match status" value="1"/>
</dbReference>
<dbReference type="EMBL" id="CM004401">
    <property type="protein sequence ID" value="OAY27795.1"/>
    <property type="molecule type" value="Genomic_DNA"/>
</dbReference>
<keyword evidence="3" id="KW-1185">Reference proteome</keyword>
<dbReference type="PANTHER" id="PTHR16008:SF4">
    <property type="entry name" value="F-BOX ONLY PROTEIN 4"/>
    <property type="match status" value="1"/>
</dbReference>
<dbReference type="AlphaFoldDB" id="A0A2C9UD41"/>
<reference evidence="3" key="1">
    <citation type="journal article" date="2016" name="Nat. Biotechnol.">
        <title>Sequencing wild and cultivated cassava and related species reveals extensive interspecific hybridization and genetic diversity.</title>
        <authorList>
            <person name="Bredeson J.V."/>
            <person name="Lyons J.B."/>
            <person name="Prochnik S.E."/>
            <person name="Wu G.A."/>
            <person name="Ha C.M."/>
            <person name="Edsinger-Gonzales E."/>
            <person name="Grimwood J."/>
            <person name="Schmutz J."/>
            <person name="Rabbi I.Y."/>
            <person name="Egesi C."/>
            <person name="Nauluvula P."/>
            <person name="Lebot V."/>
            <person name="Ndunguru J."/>
            <person name="Mkamilo G."/>
            <person name="Bart R.S."/>
            <person name="Setter T.L."/>
            <person name="Gleadow R.M."/>
            <person name="Kulakow P."/>
            <person name="Ferguson M.E."/>
            <person name="Rounsley S."/>
            <person name="Rokhsar D.S."/>
        </authorList>
    </citation>
    <scope>NUCLEOTIDE SEQUENCE [LARGE SCALE GENOMIC DNA]</scope>
    <source>
        <strain evidence="3">cv. AM560-2</strain>
    </source>
</reference>
<evidence type="ECO:0000313" key="2">
    <source>
        <dbReference type="EMBL" id="OAY27795.1"/>
    </source>
</evidence>
<name>A0A2C9UD41_MANES</name>
<dbReference type="OrthoDB" id="3219396at2759"/>
<organism evidence="2 3">
    <name type="scientific">Manihot esculenta</name>
    <name type="common">Cassava</name>
    <name type="synonym">Jatropha manihot</name>
    <dbReference type="NCBI Taxonomy" id="3983"/>
    <lineage>
        <taxon>Eukaryota</taxon>
        <taxon>Viridiplantae</taxon>
        <taxon>Streptophyta</taxon>
        <taxon>Embryophyta</taxon>
        <taxon>Tracheophyta</taxon>
        <taxon>Spermatophyta</taxon>
        <taxon>Magnoliopsida</taxon>
        <taxon>eudicotyledons</taxon>
        <taxon>Gunneridae</taxon>
        <taxon>Pentapetalae</taxon>
        <taxon>rosids</taxon>
        <taxon>fabids</taxon>
        <taxon>Malpighiales</taxon>
        <taxon>Euphorbiaceae</taxon>
        <taxon>Crotonoideae</taxon>
        <taxon>Manihoteae</taxon>
        <taxon>Manihot</taxon>
    </lineage>
</organism>
<comment type="caution">
    <text evidence="2">The sequence shown here is derived from an EMBL/GenBank/DDBJ whole genome shotgun (WGS) entry which is preliminary data.</text>
</comment>